<feature type="transmembrane region" description="Helical" evidence="5">
    <location>
        <begin position="304"/>
        <end position="322"/>
    </location>
</feature>
<evidence type="ECO:0000256" key="4">
    <source>
        <dbReference type="ARBA" id="ARBA00023136"/>
    </source>
</evidence>
<feature type="domain" description="EamA" evidence="6">
    <location>
        <begin position="8"/>
        <end position="143"/>
    </location>
</feature>
<dbReference type="OrthoDB" id="306876at2759"/>
<accession>A0A2V1DMK9</accession>
<dbReference type="SUPFAM" id="SSF103481">
    <property type="entry name" value="Multidrug resistance efflux transporter EmrE"/>
    <property type="match status" value="2"/>
</dbReference>
<name>A0A2V1DMK9_9PLEO</name>
<evidence type="ECO:0000256" key="2">
    <source>
        <dbReference type="ARBA" id="ARBA00022692"/>
    </source>
</evidence>
<feature type="transmembrane region" description="Helical" evidence="5">
    <location>
        <begin position="247"/>
        <end position="269"/>
    </location>
</feature>
<feature type="transmembrane region" description="Helical" evidence="5">
    <location>
        <begin position="70"/>
        <end position="90"/>
    </location>
</feature>
<proteinExistence type="predicted"/>
<dbReference type="PANTHER" id="PTHR22911">
    <property type="entry name" value="ACYL-MALONYL CONDENSING ENZYME-RELATED"/>
    <property type="match status" value="1"/>
</dbReference>
<keyword evidence="8" id="KW-1185">Reference proteome</keyword>
<dbReference type="GO" id="GO:0016020">
    <property type="term" value="C:membrane"/>
    <property type="evidence" value="ECO:0007669"/>
    <property type="project" value="UniProtKB-SubCell"/>
</dbReference>
<dbReference type="InterPro" id="IPR037185">
    <property type="entry name" value="EmrE-like"/>
</dbReference>
<keyword evidence="2 5" id="KW-0812">Transmembrane</keyword>
<dbReference type="AlphaFoldDB" id="A0A2V1DMK9"/>
<comment type="subcellular location">
    <subcellularLocation>
        <location evidence="1">Membrane</location>
        <topology evidence="1">Multi-pass membrane protein</topology>
    </subcellularLocation>
</comment>
<feature type="transmembrane region" description="Helical" evidence="5">
    <location>
        <begin position="102"/>
        <end position="120"/>
    </location>
</feature>
<feature type="non-terminal residue" evidence="7">
    <location>
        <position position="325"/>
    </location>
</feature>
<evidence type="ECO:0000313" key="7">
    <source>
        <dbReference type="EMBL" id="PVH99416.1"/>
    </source>
</evidence>
<dbReference type="PANTHER" id="PTHR22911:SF6">
    <property type="entry name" value="SOLUTE CARRIER FAMILY 35 MEMBER G1"/>
    <property type="match status" value="1"/>
</dbReference>
<dbReference type="EMBL" id="KZ805393">
    <property type="protein sequence ID" value="PVH99416.1"/>
    <property type="molecule type" value="Genomic_DNA"/>
</dbReference>
<gene>
    <name evidence="7" type="ORF">DM02DRAFT_507475</name>
</gene>
<feature type="non-terminal residue" evidence="7">
    <location>
        <position position="1"/>
    </location>
</feature>
<reference evidence="7 8" key="1">
    <citation type="journal article" date="2018" name="Sci. Rep.">
        <title>Comparative genomics provides insights into the lifestyle and reveals functional heterogeneity of dark septate endophytic fungi.</title>
        <authorList>
            <person name="Knapp D.G."/>
            <person name="Nemeth J.B."/>
            <person name="Barry K."/>
            <person name="Hainaut M."/>
            <person name="Henrissat B."/>
            <person name="Johnson J."/>
            <person name="Kuo A."/>
            <person name="Lim J.H.P."/>
            <person name="Lipzen A."/>
            <person name="Nolan M."/>
            <person name="Ohm R.A."/>
            <person name="Tamas L."/>
            <person name="Grigoriev I.V."/>
            <person name="Spatafora J.W."/>
            <person name="Nagy L.G."/>
            <person name="Kovacs G.M."/>
        </authorList>
    </citation>
    <scope>NUCLEOTIDE SEQUENCE [LARGE SCALE GENOMIC DNA]</scope>
    <source>
        <strain evidence="7 8">DSE2036</strain>
    </source>
</reference>
<keyword evidence="3 5" id="KW-1133">Transmembrane helix</keyword>
<evidence type="ECO:0000256" key="3">
    <source>
        <dbReference type="ARBA" id="ARBA00022989"/>
    </source>
</evidence>
<dbReference type="Proteomes" id="UP000244855">
    <property type="component" value="Unassembled WGS sequence"/>
</dbReference>
<sequence>FWAKNRELCLVLMAQLCGALMDTATRILELEGDGMHPLQILFARMGLTMIGCCIWMLWKAVPDSPFGVENVRWLLVGRGLFGFIGTYGSYYSLQYLPVADAVVLTFLAPSIASYACYLFLNEPFARSAQYASLVSLLGVLLIARPTSIFTTTISPISNPINRTSTTSDTAFKPPTSAQRISGVGLAMLGVLGSAAVYTIIRWIGSRAHPLISVNYFATWSTIVSTVSLTLPIPSFPSFAAPANLRQWIMLISLGICGFLSQFFLTSGLATGGRRNGARATNMVYARVLFALALDKLVFGLNPGWWSLAGSGLILSSVIIVTMQKQ</sequence>
<evidence type="ECO:0000259" key="6">
    <source>
        <dbReference type="Pfam" id="PF00892"/>
    </source>
</evidence>
<feature type="transmembrane region" description="Helical" evidence="5">
    <location>
        <begin position="281"/>
        <end position="298"/>
    </location>
</feature>
<evidence type="ECO:0000256" key="5">
    <source>
        <dbReference type="SAM" id="Phobius"/>
    </source>
</evidence>
<organism evidence="7 8">
    <name type="scientific">Periconia macrospinosa</name>
    <dbReference type="NCBI Taxonomy" id="97972"/>
    <lineage>
        <taxon>Eukaryota</taxon>
        <taxon>Fungi</taxon>
        <taxon>Dikarya</taxon>
        <taxon>Ascomycota</taxon>
        <taxon>Pezizomycotina</taxon>
        <taxon>Dothideomycetes</taxon>
        <taxon>Pleosporomycetidae</taxon>
        <taxon>Pleosporales</taxon>
        <taxon>Massarineae</taxon>
        <taxon>Periconiaceae</taxon>
        <taxon>Periconia</taxon>
    </lineage>
</organism>
<dbReference type="InterPro" id="IPR000620">
    <property type="entry name" value="EamA_dom"/>
</dbReference>
<evidence type="ECO:0000256" key="1">
    <source>
        <dbReference type="ARBA" id="ARBA00004141"/>
    </source>
</evidence>
<feature type="transmembrane region" description="Helical" evidence="5">
    <location>
        <begin position="212"/>
        <end position="235"/>
    </location>
</feature>
<feature type="transmembrane region" description="Helical" evidence="5">
    <location>
        <begin position="37"/>
        <end position="58"/>
    </location>
</feature>
<feature type="transmembrane region" description="Helical" evidence="5">
    <location>
        <begin position="132"/>
        <end position="156"/>
    </location>
</feature>
<feature type="transmembrane region" description="Helical" evidence="5">
    <location>
        <begin position="176"/>
        <end position="200"/>
    </location>
</feature>
<keyword evidence="4 5" id="KW-0472">Membrane</keyword>
<evidence type="ECO:0000313" key="8">
    <source>
        <dbReference type="Proteomes" id="UP000244855"/>
    </source>
</evidence>
<feature type="domain" description="EamA" evidence="6">
    <location>
        <begin position="181"/>
        <end position="321"/>
    </location>
</feature>
<dbReference type="Pfam" id="PF00892">
    <property type="entry name" value="EamA"/>
    <property type="match status" value="2"/>
</dbReference>
<protein>
    <recommendedName>
        <fullName evidence="6">EamA domain-containing protein</fullName>
    </recommendedName>
</protein>